<name>A0A1B2RCH8_BACTU</name>
<evidence type="ECO:0000313" key="1">
    <source>
        <dbReference type="EMBL" id="AOB42200.1"/>
    </source>
</evidence>
<keyword evidence="1" id="KW-0614">Plasmid</keyword>
<dbReference type="AlphaFoldDB" id="A0A1B2RCH8"/>
<dbReference type="RefSeq" id="WP_076775959.1">
    <property type="nucleotide sequence ID" value="NZ_JAWUAH010000057.1"/>
</dbReference>
<reference evidence="1" key="1">
    <citation type="submission" date="2016-05" db="EMBL/GenBank/DDBJ databases">
        <title>Complete sequence and organization of pFR260, the Bacillus thuringiensis INTA Fr7-4 plasmid harbouring the insecticidal genes.</title>
        <authorList>
            <person name="Navas L.E."/>
            <person name="Amadio A.F."/>
            <person name="Ortiz E.M."/>
            <person name="Sauka D.H."/>
            <person name="Benintende G.B."/>
            <person name="Zandomeni R.O."/>
            <person name="Berretta M.F."/>
        </authorList>
    </citation>
    <scope>NUCLEOTIDE SEQUENCE</scope>
    <source>
        <strain evidence="1">INTA Fr7-4</strain>
        <plasmid evidence="1">pFR260</plasmid>
    </source>
</reference>
<sequence>MGIELIVDKYKNELPGYALMGYGEVGFPQYKCRLQCLMLKDKRLPVVDEYVLRLYKEDVIPEDMGALLGVDQDLVETSWINLIHLGLIHAETKWITEKGYFYLRENKIDSHEKIFIDITVDALSGQIKKHRNFINRTSIKEHSLDVLSPMVPYPSENNLRVSQLKKIMSEYKAIDPENYTGSLLDIIEVDNKPTQYKRLNILIFSNSIGDLRFIVCDDSQRYEEYEKVLVSLEESGVAVLNYGIGQYFNENNLDYIDEILSDDSKPTLSLLEIRDNSLDLIRGCSEKLYISLPLVKIKTVDDFVINLLEKKLKENVNVFVLTSGREFVNTHQKNQYEKIIKLKKKYKNLIIDNTPKFQVSTLIADDKGIVSYLRKHDLNLPTSKFGITEAGMLLEPKQIGSCVKEIFTVSKYNQHLITKQELTNKLKKIVQLVTEADDYILNKNNIGWIGGQSIPDIQRLLESPVATSENNFKVFISTIHISLGESLENNGKAHGNNKYFWNYFKQTFPVLQKVLHKIRVYRHSTEHLSLEPQAKERYFEFLDDDLGGSIPLLKENGYHILQTKIVNELEEALETLLVSNK</sequence>
<geneLocation type="plasmid" evidence="1">
    <name>pFR260</name>
</geneLocation>
<dbReference type="Proteomes" id="UP000775627">
    <property type="component" value="Unassembled WGS sequence"/>
</dbReference>
<gene>
    <name evidence="2" type="ORF">FME64_28545</name>
    <name evidence="1" type="ORF">pFR260_103</name>
</gene>
<accession>A0A1B2RCH8</accession>
<proteinExistence type="predicted"/>
<dbReference type="EMBL" id="KX258624">
    <property type="protein sequence ID" value="AOB42200.1"/>
    <property type="molecule type" value="Genomic_DNA"/>
</dbReference>
<reference evidence="2" key="3">
    <citation type="journal article" date="2021" name="J. Invertebr. Pathol.">
        <title>Molecular characterization of a Bacillus thuringiensis strain from Argentina, toxic against Lepidoptera and Coleoptera, based on its whole-genome and Cry protein analysis.</title>
        <authorList>
            <person name="Nicolas Lazarte J."/>
            <person name="Pia Valacco M."/>
            <person name="Moreno S."/>
            <person name="Salerno G.L."/>
            <person name="Beron C.M."/>
        </authorList>
    </citation>
    <scope>NUCLEOTIDE SEQUENCE</scope>
    <source>
        <strain evidence="2">FCC7</strain>
    </source>
</reference>
<organism evidence="1">
    <name type="scientific">Bacillus thuringiensis</name>
    <dbReference type="NCBI Taxonomy" id="1428"/>
    <lineage>
        <taxon>Bacteria</taxon>
        <taxon>Bacillati</taxon>
        <taxon>Bacillota</taxon>
        <taxon>Bacilli</taxon>
        <taxon>Bacillales</taxon>
        <taxon>Bacillaceae</taxon>
        <taxon>Bacillus</taxon>
        <taxon>Bacillus cereus group</taxon>
    </lineage>
</organism>
<dbReference type="EMBL" id="VIXF01000003">
    <property type="protein sequence ID" value="MBN9901253.1"/>
    <property type="molecule type" value="Genomic_DNA"/>
</dbReference>
<reference evidence="2" key="2">
    <citation type="submission" date="2019-07" db="EMBL/GenBank/DDBJ databases">
        <authorList>
            <person name="Lazarte J.N."/>
            <person name="Poliero A."/>
            <person name="Beron C."/>
        </authorList>
    </citation>
    <scope>NUCLEOTIDE SEQUENCE</scope>
    <source>
        <strain evidence="2">FCC7</strain>
    </source>
</reference>
<protein>
    <submittedName>
        <fullName evidence="1">Uncharacterized protein</fullName>
    </submittedName>
</protein>
<evidence type="ECO:0000313" key="2">
    <source>
        <dbReference type="EMBL" id="MBN9901253.1"/>
    </source>
</evidence>